<comment type="caution">
    <text evidence="3">The sequence shown here is derived from an EMBL/GenBank/DDBJ whole genome shotgun (WGS) entry which is preliminary data.</text>
</comment>
<dbReference type="PANTHER" id="PTHR21666:SF285">
    <property type="entry name" value="M23 FAMILY METALLOPEPTIDASE"/>
    <property type="match status" value="1"/>
</dbReference>
<dbReference type="Proteomes" id="UP000396862">
    <property type="component" value="Unassembled WGS sequence"/>
</dbReference>
<evidence type="ECO:0000259" key="1">
    <source>
        <dbReference type="Pfam" id="PF01551"/>
    </source>
</evidence>
<evidence type="ECO:0000313" key="5">
    <source>
        <dbReference type="Proteomes" id="UP000396862"/>
    </source>
</evidence>
<dbReference type="Proteomes" id="UP000240621">
    <property type="component" value="Unassembled WGS sequence"/>
</dbReference>
<feature type="domain" description="M23ase beta-sheet core" evidence="1">
    <location>
        <begin position="55"/>
        <end position="111"/>
    </location>
</feature>
<dbReference type="AlphaFoldDB" id="A0A2P8CEC7"/>
<keyword evidence="5" id="KW-1185">Reference proteome</keyword>
<evidence type="ECO:0000313" key="3">
    <source>
        <dbReference type="EMBL" id="PSK83239.1"/>
    </source>
</evidence>
<dbReference type="EMBL" id="PYGC01000004">
    <property type="protein sequence ID" value="PSK83239.1"/>
    <property type="molecule type" value="Genomic_DNA"/>
</dbReference>
<dbReference type="GO" id="GO:0004222">
    <property type="term" value="F:metalloendopeptidase activity"/>
    <property type="evidence" value="ECO:0007669"/>
    <property type="project" value="TreeGrafter"/>
</dbReference>
<name>A0A2P8CEC7_9BACT</name>
<evidence type="ECO:0000313" key="4">
    <source>
        <dbReference type="Proteomes" id="UP000240621"/>
    </source>
</evidence>
<dbReference type="InterPro" id="IPR011055">
    <property type="entry name" value="Dup_hybrid_motif"/>
</dbReference>
<dbReference type="SUPFAM" id="SSF51261">
    <property type="entry name" value="Duplicated hybrid motif"/>
    <property type="match status" value="1"/>
</dbReference>
<evidence type="ECO:0000313" key="2">
    <source>
        <dbReference type="EMBL" id="GET21878.1"/>
    </source>
</evidence>
<reference evidence="3 4" key="1">
    <citation type="submission" date="2018-03" db="EMBL/GenBank/DDBJ databases">
        <title>Genomic Encyclopedia of Archaeal and Bacterial Type Strains, Phase II (KMG-II): from individual species to whole genera.</title>
        <authorList>
            <person name="Goeker M."/>
        </authorList>
    </citation>
    <scope>NUCLEOTIDE SEQUENCE [LARGE SCALE GENOMIC DNA]</scope>
    <source>
        <strain evidence="3 4">DSM 27267</strain>
    </source>
</reference>
<dbReference type="RefSeq" id="WP_106542041.1">
    <property type="nucleotide sequence ID" value="NZ_BLAU01000001.1"/>
</dbReference>
<dbReference type="Gene3D" id="2.70.70.10">
    <property type="entry name" value="Glucose Permease (Domain IIA)"/>
    <property type="match status" value="1"/>
</dbReference>
<dbReference type="Pfam" id="PF01551">
    <property type="entry name" value="Peptidase_M23"/>
    <property type="match status" value="1"/>
</dbReference>
<reference evidence="2 5" key="2">
    <citation type="submission" date="2019-10" db="EMBL/GenBank/DDBJ databases">
        <title>Prolixibacter strains distinguished by the presence of nitrate reductase genes were adept at nitrate-dependent anaerobic corrosion of metallic iron and carbon steel.</title>
        <authorList>
            <person name="Iino T."/>
            <person name="Shono N."/>
            <person name="Ito K."/>
            <person name="Nakamura R."/>
            <person name="Sueoka K."/>
            <person name="Harayama S."/>
            <person name="Ohkuma M."/>
        </authorList>
    </citation>
    <scope>NUCLEOTIDE SEQUENCE [LARGE SCALE GENOMIC DNA]</scope>
    <source>
        <strain evidence="2 5">MIC1-1</strain>
    </source>
</reference>
<dbReference type="PANTHER" id="PTHR21666">
    <property type="entry name" value="PEPTIDASE-RELATED"/>
    <property type="match status" value="1"/>
</dbReference>
<organism evidence="3 4">
    <name type="scientific">Prolixibacter denitrificans</name>
    <dbReference type="NCBI Taxonomy" id="1541063"/>
    <lineage>
        <taxon>Bacteria</taxon>
        <taxon>Pseudomonadati</taxon>
        <taxon>Bacteroidota</taxon>
        <taxon>Bacteroidia</taxon>
        <taxon>Marinilabiliales</taxon>
        <taxon>Prolixibacteraceae</taxon>
        <taxon>Prolixibacter</taxon>
    </lineage>
</organism>
<dbReference type="OrthoDB" id="9810477at2"/>
<dbReference type="InterPro" id="IPR016047">
    <property type="entry name" value="M23ase_b-sheet_dom"/>
</dbReference>
<accession>A0A2P8CEC7</accession>
<protein>
    <submittedName>
        <fullName evidence="2 3">Peptidase M23</fullName>
    </submittedName>
</protein>
<dbReference type="CDD" id="cd12797">
    <property type="entry name" value="M23_peptidase"/>
    <property type="match status" value="1"/>
</dbReference>
<dbReference type="InterPro" id="IPR050570">
    <property type="entry name" value="Cell_wall_metabolism_enzyme"/>
</dbReference>
<proteinExistence type="predicted"/>
<dbReference type="EMBL" id="BLAU01000001">
    <property type="protein sequence ID" value="GET21878.1"/>
    <property type="molecule type" value="Genomic_DNA"/>
</dbReference>
<sequence>MKLFTPLFVLLWIWSFQVYGQEAPPPPDEPQKLIPPIKPPISLSGNFGELRPNHFHSGLDMRTGGHTGLPVHAVADGYVTRVAISPTGYGRAVYINHPNGITSVYGHLERLMPHLQRYIRRIQYKREQFAVNLTIPRDSFPVKQGDVIAWSGNAGSSGGPHLHFEIRDTQTQRPQNGLKWHFPIKDNMPPKMISLYAYSFPSTGVYEHKRYPTVYYSSEYHLKGNPVLKVSGPTAFGIQAVDYLNASWSKCGIYSALLVVDQDTIFGFKINDISFAETRYVNSLADYAERERYGRWVHRLFRQPGNKLDIYTIDKNNGIVDFTDDKIHQVKVITADAYGNESTLEFQVKSTPPDNTVRHDNGARIFSYDKDNYFQADNLKLKVPVGALYDDLAFHFKEEATPDGCYAPLQEIQDKYTPLQKPIRVSIKPDSLPDSLESKALLVILDPDGQKWSAGGGYSDGWIVGYPRYFGNFSVAVDTVPPTIRSLNIKEHKHLVNPKHIRFRIKDNLSGIATYRGEIDGKWALFAYDPKYDLLTYTIDPTRLEMGKTHQLKLTITDAKGNQSVYTATFYK</sequence>
<gene>
    <name evidence="3" type="ORF">CLV93_104169</name>
    <name evidence="2" type="ORF">JCM18694_21240</name>
</gene>